<dbReference type="AlphaFoldDB" id="A0A1R4A9W6"/>
<dbReference type="RefSeq" id="XP_021338006.1">
    <property type="nucleotide sequence ID" value="XM_021483038.1"/>
</dbReference>
<gene>
    <name evidence="3" type="ORF">BMR1_02g00261</name>
</gene>
<organism evidence="3 4">
    <name type="scientific">Babesia microti (strain RI)</name>
    <dbReference type="NCBI Taxonomy" id="1133968"/>
    <lineage>
        <taxon>Eukaryota</taxon>
        <taxon>Sar</taxon>
        <taxon>Alveolata</taxon>
        <taxon>Apicomplexa</taxon>
        <taxon>Aconoidasida</taxon>
        <taxon>Piroplasmida</taxon>
        <taxon>Babesiidae</taxon>
        <taxon>Babesia</taxon>
    </lineage>
</organism>
<evidence type="ECO:0000256" key="1">
    <source>
        <dbReference type="ARBA" id="ARBA00022701"/>
    </source>
</evidence>
<reference evidence="3 4" key="3">
    <citation type="journal article" date="2016" name="Sci. Rep.">
        <title>Genome-wide diversity and gene expression profiling of Babesia microti isolates identify polymorphic genes that mediate host-pathogen interactions.</title>
        <authorList>
            <person name="Silva J.C."/>
            <person name="Cornillot E."/>
            <person name="McCracken C."/>
            <person name="Usmani-Brown S."/>
            <person name="Dwivedi A."/>
            <person name="Ifeonu O.O."/>
            <person name="Crabtree J."/>
            <person name="Gotia H.T."/>
            <person name="Virji A.Z."/>
            <person name="Reynes C."/>
            <person name="Colinge J."/>
            <person name="Kumar V."/>
            <person name="Lawres L."/>
            <person name="Pazzi J.E."/>
            <person name="Pablo J.V."/>
            <person name="Hung C."/>
            <person name="Brancato J."/>
            <person name="Kumari P."/>
            <person name="Orvis J."/>
            <person name="Tretina K."/>
            <person name="Chibucos M."/>
            <person name="Ott S."/>
            <person name="Sadzewicz L."/>
            <person name="Sengamalay N."/>
            <person name="Shetty A.C."/>
            <person name="Su Q."/>
            <person name="Tallon L."/>
            <person name="Fraser C.M."/>
            <person name="Frutos R."/>
            <person name="Molina D.M."/>
            <person name="Krause P.J."/>
            <person name="Ben Mamoun C."/>
        </authorList>
    </citation>
    <scope>NUCLEOTIDE SEQUENCE [LARGE SCALE GENOMIC DNA]</scope>
    <source>
        <strain evidence="3 4">RI</strain>
    </source>
</reference>
<proteinExistence type="predicted"/>
<dbReference type="InterPro" id="IPR041470">
    <property type="entry name" value="GCP_N"/>
</dbReference>
<evidence type="ECO:0000259" key="2">
    <source>
        <dbReference type="Pfam" id="PF17681"/>
    </source>
</evidence>
<dbReference type="VEuPathDB" id="PiroplasmaDB:BMR1_02g00261"/>
<reference evidence="3 4" key="2">
    <citation type="journal article" date="2013" name="PLoS ONE">
        <title>Whole genome mapping and re-organization of the nuclear and mitochondrial genomes of Babesia microti isolates.</title>
        <authorList>
            <person name="Cornillot E."/>
            <person name="Dassouli A."/>
            <person name="Garg A."/>
            <person name="Pachikara N."/>
            <person name="Randazzo S."/>
            <person name="Depoix D."/>
            <person name="Carcy B."/>
            <person name="Delbecq S."/>
            <person name="Frutos R."/>
            <person name="Silva J.C."/>
            <person name="Sutton R."/>
            <person name="Krause P.J."/>
            <person name="Mamoun C.B."/>
        </authorList>
    </citation>
    <scope>NUCLEOTIDE SEQUENCE [LARGE SCALE GENOMIC DNA]</scope>
    <source>
        <strain evidence="3 4">RI</strain>
    </source>
</reference>
<dbReference type="GeneID" id="33043625"/>
<keyword evidence="1" id="KW-0493">Microtubule</keyword>
<protein>
    <recommendedName>
        <fullName evidence="2">Gamma tubulin complex component protein N-terminal domain-containing protein</fullName>
    </recommendedName>
</protein>
<dbReference type="Proteomes" id="UP000002899">
    <property type="component" value="Chromosome II"/>
</dbReference>
<sequence length="459" mass="53591">MNPLYKQISKLGSLYTFLVQKSKFVVTNDNLTNKLCKIVRREIFDYLMSLSNMEGLNLRQVLHRLQNYYSKLRSLAIALEEVQCLTDDCVLTVLKRLSINGGDDKIFDDLYDQIMSVWVDMACQFVSNGIILKKFYITKTADFGWDVFAVDISKSPVSKEMSEKILYAGKAIYHLKLFNLESPKIIINESFEATLDHYYIENNLELVKCLVSNLREFVNVSNDYLFFRNCSFREMLLNVTFENQILTFPQIYGLIPEGSSKYLLIEPGLTNDIRGYINNFDSQFLDIKLNKLLSLVINDEFLMLWKELSHRIWILARIDRKLKMCWNTTDQHVTRYEMSHAIRWLRLYYHQVTIEANEIIIAHAASVDGLIGNVGKGVEFMKQSIICECELVELINLWLNNYNLDKCHLRMSKYISAMMDTGILKNLNFNSYYYYPLLAIINYLRLDVIFHNICVSVAS</sequence>
<dbReference type="EMBL" id="FO082872">
    <property type="protein sequence ID" value="SJK85784.1"/>
    <property type="molecule type" value="Genomic_DNA"/>
</dbReference>
<accession>A0A1R4A9W6</accession>
<keyword evidence="4" id="KW-1185">Reference proteome</keyword>
<reference evidence="3 4" key="1">
    <citation type="journal article" date="2012" name="Nucleic Acids Res.">
        <title>Sequencing of the smallest Apicomplexan genome from the human pathogen Babesia microti.</title>
        <authorList>
            <person name="Cornillot E."/>
            <person name="Hadj-Kaddour K."/>
            <person name="Dassouli A."/>
            <person name="Noel B."/>
            <person name="Ranwez V."/>
            <person name="Vacherie B."/>
            <person name="Augagneur Y."/>
            <person name="Bres V."/>
            <person name="Duclos A."/>
            <person name="Randazzo S."/>
            <person name="Carcy B."/>
            <person name="Debierre-Grockiego F."/>
            <person name="Delbecq S."/>
            <person name="Moubri-Menage K."/>
            <person name="Shams-Eldin H."/>
            <person name="Usmani-Brown S."/>
            <person name="Bringaud F."/>
            <person name="Wincker P."/>
            <person name="Vivares C.P."/>
            <person name="Schwarz R.T."/>
            <person name="Schetters T.P."/>
            <person name="Krause P.J."/>
            <person name="Gorenflot A."/>
            <person name="Berry V."/>
            <person name="Barbe V."/>
            <person name="Ben Mamoun C."/>
        </authorList>
    </citation>
    <scope>NUCLEOTIDE SEQUENCE [LARGE SCALE GENOMIC DNA]</scope>
    <source>
        <strain evidence="3 4">RI</strain>
    </source>
</reference>
<evidence type="ECO:0000313" key="3">
    <source>
        <dbReference type="EMBL" id="SJK85784.1"/>
    </source>
</evidence>
<name>A0A1R4A9W6_BABMR</name>
<evidence type="ECO:0000313" key="4">
    <source>
        <dbReference type="Proteomes" id="UP000002899"/>
    </source>
</evidence>
<dbReference type="KEGG" id="bmic:BMR1_02g00261"/>
<dbReference type="Pfam" id="PF17681">
    <property type="entry name" value="GCP_N_terminal"/>
    <property type="match status" value="1"/>
</dbReference>
<feature type="domain" description="Gamma tubulin complex component protein N-terminal" evidence="2">
    <location>
        <begin position="3"/>
        <end position="192"/>
    </location>
</feature>
<dbReference type="GO" id="GO:0005874">
    <property type="term" value="C:microtubule"/>
    <property type="evidence" value="ECO:0007669"/>
    <property type="project" value="UniProtKB-KW"/>
</dbReference>